<dbReference type="Pfam" id="PF01047">
    <property type="entry name" value="MarR"/>
    <property type="match status" value="1"/>
</dbReference>
<proteinExistence type="predicted"/>
<dbReference type="Gene3D" id="1.10.10.10">
    <property type="entry name" value="Winged helix-like DNA-binding domain superfamily/Winged helix DNA-binding domain"/>
    <property type="match status" value="1"/>
</dbReference>
<dbReference type="Proteomes" id="UP000429644">
    <property type="component" value="Unassembled WGS sequence"/>
</dbReference>
<dbReference type="GO" id="GO:0006950">
    <property type="term" value="P:response to stress"/>
    <property type="evidence" value="ECO:0007669"/>
    <property type="project" value="TreeGrafter"/>
</dbReference>
<dbReference type="PRINTS" id="PR00598">
    <property type="entry name" value="HTHMARR"/>
</dbReference>
<dbReference type="SMART" id="SM00347">
    <property type="entry name" value="HTH_MARR"/>
    <property type="match status" value="1"/>
</dbReference>
<dbReference type="OrthoDB" id="9815567at2"/>
<protein>
    <submittedName>
        <fullName evidence="2">MarR family transcriptional regulator</fullName>
    </submittedName>
</protein>
<dbReference type="PANTHER" id="PTHR33164">
    <property type="entry name" value="TRANSCRIPTIONAL REGULATOR, MARR FAMILY"/>
    <property type="match status" value="1"/>
</dbReference>
<dbReference type="PANTHER" id="PTHR33164:SF101">
    <property type="entry name" value="TRANSCRIPTIONAL REPRESSOR MPRA"/>
    <property type="match status" value="1"/>
</dbReference>
<evidence type="ECO:0000313" key="3">
    <source>
        <dbReference type="Proteomes" id="UP000429644"/>
    </source>
</evidence>
<dbReference type="PROSITE" id="PS50995">
    <property type="entry name" value="HTH_MARR_2"/>
    <property type="match status" value="1"/>
</dbReference>
<reference evidence="2 3" key="1">
    <citation type="submission" date="2019-10" db="EMBL/GenBank/DDBJ databases">
        <title>Georgenia wutianyii sp. nov. and Georgenia yuyongxinii sp. nov. isolated from plateau pika (Ochotona curzoniae) in the Qinghai-Tibet plateau of China.</title>
        <authorList>
            <person name="Tian Z."/>
        </authorList>
    </citation>
    <scope>NUCLEOTIDE SEQUENCE [LARGE SCALE GENOMIC DNA]</scope>
    <source>
        <strain evidence="2 3">JCM 15130</strain>
    </source>
</reference>
<dbReference type="InterPro" id="IPR036390">
    <property type="entry name" value="WH_DNA-bd_sf"/>
</dbReference>
<dbReference type="AlphaFoldDB" id="A0A7J9UV57"/>
<name>A0A7J9UV57_9MICO</name>
<comment type="caution">
    <text evidence="2">The sequence shown here is derived from an EMBL/GenBank/DDBJ whole genome shotgun (WGS) entry which is preliminary data.</text>
</comment>
<dbReference type="InterPro" id="IPR000835">
    <property type="entry name" value="HTH_MarR-typ"/>
</dbReference>
<evidence type="ECO:0000259" key="1">
    <source>
        <dbReference type="PROSITE" id="PS50995"/>
    </source>
</evidence>
<dbReference type="RefSeq" id="WP_152231174.1">
    <property type="nucleotide sequence ID" value="NZ_BAAAOT010000037.1"/>
</dbReference>
<keyword evidence="3" id="KW-1185">Reference proteome</keyword>
<evidence type="ECO:0000313" key="2">
    <source>
        <dbReference type="EMBL" id="MPV88515.1"/>
    </source>
</evidence>
<gene>
    <name evidence="2" type="ORF">GB882_07530</name>
</gene>
<accession>A0A7J9UV57</accession>
<dbReference type="GO" id="GO:0003700">
    <property type="term" value="F:DNA-binding transcription factor activity"/>
    <property type="evidence" value="ECO:0007669"/>
    <property type="project" value="InterPro"/>
</dbReference>
<dbReference type="EMBL" id="WHPD01001636">
    <property type="protein sequence ID" value="MPV88515.1"/>
    <property type="molecule type" value="Genomic_DNA"/>
</dbReference>
<dbReference type="InterPro" id="IPR039422">
    <property type="entry name" value="MarR/SlyA-like"/>
</dbReference>
<dbReference type="InterPro" id="IPR036388">
    <property type="entry name" value="WH-like_DNA-bd_sf"/>
</dbReference>
<organism evidence="2 3">
    <name type="scientific">Georgenia ruanii</name>
    <dbReference type="NCBI Taxonomy" id="348442"/>
    <lineage>
        <taxon>Bacteria</taxon>
        <taxon>Bacillati</taxon>
        <taxon>Actinomycetota</taxon>
        <taxon>Actinomycetes</taxon>
        <taxon>Micrococcales</taxon>
        <taxon>Bogoriellaceae</taxon>
        <taxon>Georgenia</taxon>
    </lineage>
</organism>
<dbReference type="SUPFAM" id="SSF46785">
    <property type="entry name" value="Winged helix' DNA-binding domain"/>
    <property type="match status" value="1"/>
</dbReference>
<feature type="domain" description="HTH marR-type" evidence="1">
    <location>
        <begin position="38"/>
        <end position="171"/>
    </location>
</feature>
<sequence length="189" mass="20917">MPSKKHAPTQGNLPDITDPVEWAAYYWKEQNLDGDPQRFQALTSLLRFERIVADKVDTELKGHGLNMTDYLMLMTLELSESGTRLISSLARNLLVHATTATLATDRLEARGFLYRSPHPTDRRATCVTITDEGRETVAKATRALSESGFGMPGTTPRMVKDLMKSLTAMRDAAGDTRPSGSRAPKNAHE</sequence>